<dbReference type="EMBL" id="LGIQ01000009">
    <property type="protein sequence ID" value="KNB70954.1"/>
    <property type="molecule type" value="Genomic_DNA"/>
</dbReference>
<reference evidence="2 5" key="3">
    <citation type="submission" date="2019-06" db="EMBL/GenBank/DDBJ databases">
        <title>Whole genome shotgun sequence of Brevibacillus reuszeri NBRC 15719.</title>
        <authorList>
            <person name="Hosoyama A."/>
            <person name="Uohara A."/>
            <person name="Ohji S."/>
            <person name="Ichikawa N."/>
        </authorList>
    </citation>
    <scope>NUCLEOTIDE SEQUENCE [LARGE SCALE GENOMIC DNA]</scope>
    <source>
        <strain evidence="2 5">NBRC 15719</strain>
    </source>
</reference>
<organism evidence="3 4">
    <name type="scientific">Brevibacillus reuszeri</name>
    <dbReference type="NCBI Taxonomy" id="54915"/>
    <lineage>
        <taxon>Bacteria</taxon>
        <taxon>Bacillati</taxon>
        <taxon>Bacillota</taxon>
        <taxon>Bacilli</taxon>
        <taxon>Bacillales</taxon>
        <taxon>Paenibacillaceae</taxon>
        <taxon>Brevibacillus</taxon>
    </lineage>
</organism>
<dbReference type="Proteomes" id="UP000319578">
    <property type="component" value="Unassembled WGS sequence"/>
</dbReference>
<comment type="caution">
    <text evidence="3">The sequence shown here is derived from an EMBL/GenBank/DDBJ whole genome shotgun (WGS) entry which is preliminary data.</text>
</comment>
<reference evidence="4" key="1">
    <citation type="submission" date="2015-07" db="EMBL/GenBank/DDBJ databases">
        <title>Genome sequencing project for genomic taxonomy and phylogenomics of Bacillus-like bacteria.</title>
        <authorList>
            <person name="Liu B."/>
            <person name="Wang J."/>
            <person name="Zhu Y."/>
            <person name="Liu G."/>
            <person name="Chen Q."/>
            <person name="Chen Z."/>
            <person name="Lan J."/>
            <person name="Che J."/>
            <person name="Ge C."/>
            <person name="Shi H."/>
            <person name="Pan Z."/>
            <person name="Liu X."/>
        </authorList>
    </citation>
    <scope>NUCLEOTIDE SEQUENCE [LARGE SCALE GENOMIC DNA]</scope>
    <source>
        <strain evidence="4">DSM 9887</strain>
    </source>
</reference>
<name>A0A0K9YQE8_9BACL</name>
<dbReference type="EMBL" id="BJON01000002">
    <property type="protein sequence ID" value="GED66810.1"/>
    <property type="molecule type" value="Genomic_DNA"/>
</dbReference>
<gene>
    <name evidence="3" type="ORF">ADS79_19155</name>
    <name evidence="2" type="ORF">BRE01_05120</name>
</gene>
<evidence type="ECO:0000256" key="1">
    <source>
        <dbReference type="SAM" id="MobiDB-lite"/>
    </source>
</evidence>
<protein>
    <recommendedName>
        <fullName evidence="6">DUF4025 domain-containing protein</fullName>
    </recommendedName>
</protein>
<dbReference type="OrthoDB" id="2476089at2"/>
<dbReference type="AlphaFoldDB" id="A0A0K9YQE8"/>
<reference evidence="3" key="2">
    <citation type="submission" date="2015-07" db="EMBL/GenBank/DDBJ databases">
        <title>MeaNS - Measles Nucleotide Surveillance Program.</title>
        <authorList>
            <person name="Tran T."/>
            <person name="Druce J."/>
        </authorList>
    </citation>
    <scope>NUCLEOTIDE SEQUENCE</scope>
    <source>
        <strain evidence="3">DSM 9887</strain>
    </source>
</reference>
<dbReference type="InterPro" id="IPR025100">
    <property type="entry name" value="DUF4025"/>
</dbReference>
<feature type="compositionally biased region" description="Basic and acidic residues" evidence="1">
    <location>
        <begin position="8"/>
        <end position="25"/>
    </location>
</feature>
<evidence type="ECO:0000313" key="4">
    <source>
        <dbReference type="Proteomes" id="UP000036834"/>
    </source>
</evidence>
<evidence type="ECO:0008006" key="6">
    <source>
        <dbReference type="Google" id="ProtNLM"/>
    </source>
</evidence>
<dbReference type="RefSeq" id="WP_084765997.1">
    <property type="nucleotide sequence ID" value="NZ_BJON01000002.1"/>
</dbReference>
<dbReference type="STRING" id="54915.ADS79_19155"/>
<keyword evidence="5" id="KW-1185">Reference proteome</keyword>
<accession>A0A0K9YQE8</accession>
<evidence type="ECO:0000313" key="2">
    <source>
        <dbReference type="EMBL" id="GED66810.1"/>
    </source>
</evidence>
<dbReference type="Proteomes" id="UP000036834">
    <property type="component" value="Unassembled WGS sequence"/>
</dbReference>
<evidence type="ECO:0000313" key="3">
    <source>
        <dbReference type="EMBL" id="KNB70954.1"/>
    </source>
</evidence>
<feature type="compositionally biased region" description="Polar residues" evidence="1">
    <location>
        <begin position="39"/>
        <end position="53"/>
    </location>
</feature>
<proteinExistence type="predicted"/>
<evidence type="ECO:0000313" key="5">
    <source>
        <dbReference type="Proteomes" id="UP000319578"/>
    </source>
</evidence>
<feature type="region of interest" description="Disordered" evidence="1">
    <location>
        <begin position="1"/>
        <end position="61"/>
    </location>
</feature>
<dbReference type="Pfam" id="PF13217">
    <property type="entry name" value="DUF4025"/>
    <property type="match status" value="1"/>
</dbReference>
<dbReference type="PATRIC" id="fig|54915.3.peg.2933"/>
<sequence>MKNSNDQTLREASQEVADKMYDSSFEKSSSQMEKGLASTHEQVSDTFMQGTSDESLDPEEE</sequence>